<comment type="caution">
    <text evidence="9">The sequence shown here is derived from an EMBL/GenBank/DDBJ whole genome shotgun (WGS) entry which is preliminary data.</text>
</comment>
<proteinExistence type="inferred from homology"/>
<feature type="transmembrane region" description="Helical" evidence="7">
    <location>
        <begin position="262"/>
        <end position="287"/>
    </location>
</feature>
<comment type="subcellular location">
    <subcellularLocation>
        <location evidence="1">Membrane</location>
        <topology evidence="1">Multi-pass membrane protein</topology>
    </subcellularLocation>
</comment>
<dbReference type="RefSeq" id="WP_348737555.1">
    <property type="nucleotide sequence ID" value="NZ_CAXJRC010000009.1"/>
</dbReference>
<feature type="transmembrane region" description="Helical" evidence="7">
    <location>
        <begin position="101"/>
        <end position="120"/>
    </location>
</feature>
<accession>A0ABM9PJD1</accession>
<evidence type="ECO:0000256" key="5">
    <source>
        <dbReference type="ARBA" id="ARBA00022989"/>
    </source>
</evidence>
<dbReference type="InterPro" id="IPR003362">
    <property type="entry name" value="Bact_transf"/>
</dbReference>
<feature type="domain" description="Bacterial sugar transferase" evidence="8">
    <location>
        <begin position="260"/>
        <end position="444"/>
    </location>
</feature>
<keyword evidence="5 7" id="KW-1133">Transmembrane helix</keyword>
<dbReference type="Gene3D" id="3.40.50.720">
    <property type="entry name" value="NAD(P)-binding Rossmann-like Domain"/>
    <property type="match status" value="1"/>
</dbReference>
<evidence type="ECO:0000313" key="9">
    <source>
        <dbReference type="EMBL" id="CAL2105739.1"/>
    </source>
</evidence>
<sequence length="451" mass="53122">MKKRYSKYINVVFLLVDILIIHLVIFLMKDKEYLNLNFLVYVSIFWCISSLFTRFYKIYRFTTFFKIINLLMTQFLIFTLGFFTYFSIFREGIVVNNQFKVLSFLFLFISLAKIFGVYILKKYRRLGNNYRKVVVLGSDSSAKKLIKLFKNNKELGYQYCGFFSDTKKNHDEYLGTLKKSLNYILANEVDEIYCSLTELVKDDIKKVKKFATKNNRIVKLIPNSNELFNKDTVTEYYGDATMILKVKKMPFELRDNRIVKRIFDIVFSLFVCIFVMSWLYPLLFILIKLESKGPAIFKQKREGLHGGEFVCYKFRSMRLNDLADKVHASKNDSRVTKIGAFLRKTSLDEFPQFFNVFLGSMSIVGPRPHMEKLAVEYQKDVDNYIERHNVKPGITGLAQISGYRGEIIKRSDIKNRVRLDIFYIENWSLALDIKIVFQTVLSIFEGDEKAY</sequence>
<dbReference type="NCBIfam" id="TIGR03025">
    <property type="entry name" value="EPS_sugtrans"/>
    <property type="match status" value="1"/>
</dbReference>
<dbReference type="EMBL" id="CAXJRC010000009">
    <property type="protein sequence ID" value="CAL2105739.1"/>
    <property type="molecule type" value="Genomic_DNA"/>
</dbReference>
<evidence type="ECO:0000256" key="4">
    <source>
        <dbReference type="ARBA" id="ARBA00022692"/>
    </source>
</evidence>
<organism evidence="9 10">
    <name type="scientific">Tenacibaculum vairaonense</name>
    <dbReference type="NCBI Taxonomy" id="3137860"/>
    <lineage>
        <taxon>Bacteria</taxon>
        <taxon>Pseudomonadati</taxon>
        <taxon>Bacteroidota</taxon>
        <taxon>Flavobacteriia</taxon>
        <taxon>Flavobacteriales</taxon>
        <taxon>Flavobacteriaceae</taxon>
        <taxon>Tenacibaculum</taxon>
    </lineage>
</organism>
<evidence type="ECO:0000256" key="6">
    <source>
        <dbReference type="ARBA" id="ARBA00023136"/>
    </source>
</evidence>
<dbReference type="Proteomes" id="UP001497602">
    <property type="component" value="Unassembled WGS sequence"/>
</dbReference>
<keyword evidence="10" id="KW-1185">Reference proteome</keyword>
<evidence type="ECO:0000256" key="2">
    <source>
        <dbReference type="ARBA" id="ARBA00006464"/>
    </source>
</evidence>
<dbReference type="PANTHER" id="PTHR30576:SF0">
    <property type="entry name" value="UNDECAPRENYL-PHOSPHATE N-ACETYLGALACTOSAMINYL 1-PHOSPHATE TRANSFERASE-RELATED"/>
    <property type="match status" value="1"/>
</dbReference>
<protein>
    <submittedName>
        <fullName evidence="9">Colanic acid biosysnthesis UDP-glucose lipid carrier transferase</fullName>
    </submittedName>
</protein>
<evidence type="ECO:0000256" key="1">
    <source>
        <dbReference type="ARBA" id="ARBA00004141"/>
    </source>
</evidence>
<feature type="transmembrane region" description="Helical" evidence="7">
    <location>
        <begin position="67"/>
        <end position="89"/>
    </location>
</feature>
<name>A0ABM9PJD1_9FLAO</name>
<comment type="similarity">
    <text evidence="2">Belongs to the bacterial sugar transferase family.</text>
</comment>
<keyword evidence="3 9" id="KW-0808">Transferase</keyword>
<dbReference type="Pfam" id="PF13727">
    <property type="entry name" value="CoA_binding_3"/>
    <property type="match status" value="1"/>
</dbReference>
<dbReference type="GO" id="GO:0016740">
    <property type="term" value="F:transferase activity"/>
    <property type="evidence" value="ECO:0007669"/>
    <property type="project" value="UniProtKB-KW"/>
</dbReference>
<evidence type="ECO:0000313" key="10">
    <source>
        <dbReference type="Proteomes" id="UP001497602"/>
    </source>
</evidence>
<feature type="transmembrane region" description="Helical" evidence="7">
    <location>
        <begin position="34"/>
        <end position="55"/>
    </location>
</feature>
<keyword evidence="6 7" id="KW-0472">Membrane</keyword>
<reference evidence="9 10" key="1">
    <citation type="submission" date="2024-05" db="EMBL/GenBank/DDBJ databases">
        <authorList>
            <person name="Duchaud E."/>
        </authorList>
    </citation>
    <scope>NUCLEOTIDE SEQUENCE [LARGE SCALE GENOMIC DNA]</scope>
    <source>
        <strain evidence="9">Ena-SAMPLE-TAB-13-05-2024-13:56:06:370-140305</strain>
    </source>
</reference>
<gene>
    <name evidence="9" type="ORF">T190115A13A_180068</name>
</gene>
<keyword evidence="4 7" id="KW-0812">Transmembrane</keyword>
<evidence type="ECO:0000256" key="3">
    <source>
        <dbReference type="ARBA" id="ARBA00022679"/>
    </source>
</evidence>
<evidence type="ECO:0000256" key="7">
    <source>
        <dbReference type="SAM" id="Phobius"/>
    </source>
</evidence>
<feature type="transmembrane region" description="Helical" evidence="7">
    <location>
        <begin position="7"/>
        <end position="28"/>
    </location>
</feature>
<dbReference type="Pfam" id="PF02397">
    <property type="entry name" value="Bac_transf"/>
    <property type="match status" value="1"/>
</dbReference>
<dbReference type="PANTHER" id="PTHR30576">
    <property type="entry name" value="COLANIC BIOSYNTHESIS UDP-GLUCOSE LIPID CARRIER TRANSFERASE"/>
    <property type="match status" value="1"/>
</dbReference>
<evidence type="ECO:0000259" key="8">
    <source>
        <dbReference type="Pfam" id="PF02397"/>
    </source>
</evidence>
<dbReference type="InterPro" id="IPR017475">
    <property type="entry name" value="EPS_sugar_tfrase"/>
</dbReference>